<dbReference type="AlphaFoldDB" id="A0A0G3I2D8"/>
<dbReference type="GO" id="GO:0006281">
    <property type="term" value="P:DNA repair"/>
    <property type="evidence" value="ECO:0007669"/>
    <property type="project" value="UniProtKB-KW"/>
</dbReference>
<evidence type="ECO:0000313" key="9">
    <source>
        <dbReference type="EMBL" id="AKK20036.1"/>
    </source>
</evidence>
<dbReference type="PATRIC" id="fig|1277257.4.peg.437"/>
<dbReference type="GO" id="GO:0046872">
    <property type="term" value="F:metal ion binding"/>
    <property type="evidence" value="ECO:0007669"/>
    <property type="project" value="UniProtKB-KW"/>
</dbReference>
<dbReference type="EMBL" id="CP004021">
    <property type="protein sequence ID" value="AKK20036.1"/>
    <property type="molecule type" value="Genomic_DNA"/>
</dbReference>
<keyword evidence="2" id="KW-0479">Metal-binding</keyword>
<evidence type="ECO:0000256" key="6">
    <source>
        <dbReference type="ARBA" id="ARBA00023014"/>
    </source>
</evidence>
<evidence type="ECO:0000256" key="7">
    <source>
        <dbReference type="ARBA" id="ARBA00023204"/>
    </source>
</evidence>
<keyword evidence="10" id="KW-1185">Reference proteome</keyword>
<keyword evidence="5" id="KW-0408">Iron</keyword>
<dbReference type="CDD" id="cd10030">
    <property type="entry name" value="UDG-F4_TTUDGA_SPO1dp_like"/>
    <property type="match status" value="1"/>
</dbReference>
<evidence type="ECO:0000256" key="1">
    <source>
        <dbReference type="ARBA" id="ARBA00022485"/>
    </source>
</evidence>
<keyword evidence="1" id="KW-0004">4Fe-4S</keyword>
<evidence type="ECO:0000259" key="8">
    <source>
        <dbReference type="SMART" id="SM00986"/>
    </source>
</evidence>
<keyword evidence="4" id="KW-0378">Hydrolase</keyword>
<dbReference type="GO" id="GO:0051539">
    <property type="term" value="F:4 iron, 4 sulfur cluster binding"/>
    <property type="evidence" value="ECO:0007669"/>
    <property type="project" value="UniProtKB-KW"/>
</dbReference>
<dbReference type="SMART" id="SM00986">
    <property type="entry name" value="UDG"/>
    <property type="match status" value="1"/>
</dbReference>
<feature type="domain" description="Uracil-DNA glycosylase-like" evidence="8">
    <location>
        <begin position="108"/>
        <end position="259"/>
    </location>
</feature>
<dbReference type="KEGG" id="lau:G293_02020"/>
<keyword evidence="7" id="KW-0234">DNA repair</keyword>
<dbReference type="InterPro" id="IPR005122">
    <property type="entry name" value="Uracil-DNA_glycosylase-like"/>
</dbReference>
<accession>A0A0G3I2D8</accession>
<evidence type="ECO:0000256" key="4">
    <source>
        <dbReference type="ARBA" id="ARBA00022801"/>
    </source>
</evidence>
<evidence type="ECO:0000256" key="2">
    <source>
        <dbReference type="ARBA" id="ARBA00022723"/>
    </source>
</evidence>
<dbReference type="SUPFAM" id="SSF52141">
    <property type="entry name" value="Uracil-DNA glycosylase-like"/>
    <property type="match status" value="1"/>
</dbReference>
<dbReference type="InterPro" id="IPR051536">
    <property type="entry name" value="UDG_Type-4/5"/>
</dbReference>
<keyword evidence="3" id="KW-0227">DNA damage</keyword>
<dbReference type="PANTHER" id="PTHR33693">
    <property type="entry name" value="TYPE-5 URACIL-DNA GLYCOSYLASE"/>
    <property type="match status" value="1"/>
</dbReference>
<dbReference type="Proteomes" id="UP000035503">
    <property type="component" value="Chromosome"/>
</dbReference>
<dbReference type="OrthoDB" id="5290748at2"/>
<protein>
    <submittedName>
        <fullName evidence="9">Putative uracil-DNA glycosylase</fullName>
    </submittedName>
</protein>
<dbReference type="Pfam" id="PF03167">
    <property type="entry name" value="UDG"/>
    <property type="match status" value="1"/>
</dbReference>
<dbReference type="Gene3D" id="3.40.470.10">
    <property type="entry name" value="Uracil-DNA glycosylase-like domain"/>
    <property type="match status" value="1"/>
</dbReference>
<dbReference type="GO" id="GO:0097506">
    <property type="term" value="F:deaminated base DNA N-glycosylase activity"/>
    <property type="evidence" value="ECO:0007669"/>
    <property type="project" value="UniProtKB-ARBA"/>
</dbReference>
<organism evidence="9 10">
    <name type="scientific">Candidatus Liberibacter africanus PTSAPSY</name>
    <dbReference type="NCBI Taxonomy" id="1277257"/>
    <lineage>
        <taxon>Bacteria</taxon>
        <taxon>Pseudomonadati</taxon>
        <taxon>Pseudomonadota</taxon>
        <taxon>Alphaproteobacteria</taxon>
        <taxon>Hyphomicrobiales</taxon>
        <taxon>Rhizobiaceae</taxon>
        <taxon>Liberibacter</taxon>
    </lineage>
</organism>
<proteinExistence type="predicted"/>
<evidence type="ECO:0000313" key="10">
    <source>
        <dbReference type="Proteomes" id="UP000035503"/>
    </source>
</evidence>
<reference evidence="9 10" key="1">
    <citation type="journal article" date="2015" name="Genome Announc.">
        <title>Complete Genome Sequence of 'Candidatus Liberibacter africanus,' a Bacterium Associated with Citrus Huanglongbing.</title>
        <authorList>
            <person name="Lin H."/>
            <person name="Pietersen G."/>
            <person name="Han C."/>
            <person name="Read D.A."/>
            <person name="Lou B."/>
            <person name="Gupta G."/>
            <person name="Civerolo E.L."/>
        </authorList>
    </citation>
    <scope>NUCLEOTIDE SEQUENCE [LARGE SCALE GENOMIC DNA]</scope>
    <source>
        <strain evidence="9 10">PTSAPSY</strain>
    </source>
</reference>
<sequence length="269" mass="30806">MKSNDVTSKRTLSQEQLLTTALFYADSGVYWLFDELSLDKETYNLQQKESPINTITQPIENIFHENNPLVQNAYSIAKKACSLHELKSLLCSFHDCHLCSTSLSTICDTEHDEKRDVMIIGYTPSDSDNISGKPFSGKTGNILDKMLQSIDLMRQQTHLSMISPWHPSGDRKLSDIEMEICRPIIMKQIEFISPKIIFLLGNKTTSFFFNNGDKPTYQNLGEWRDIHIQDRIIPTLATVHPQELIQYPLIKKAAWKVLITLKKTLNELS</sequence>
<evidence type="ECO:0000256" key="5">
    <source>
        <dbReference type="ARBA" id="ARBA00023004"/>
    </source>
</evidence>
<dbReference type="SMART" id="SM00987">
    <property type="entry name" value="UreE_C"/>
    <property type="match status" value="1"/>
</dbReference>
<keyword evidence="6" id="KW-0411">Iron-sulfur</keyword>
<evidence type="ECO:0000256" key="3">
    <source>
        <dbReference type="ARBA" id="ARBA00022763"/>
    </source>
</evidence>
<gene>
    <name evidence="9" type="ORF">G293_02020</name>
</gene>
<dbReference type="PANTHER" id="PTHR33693:SF1">
    <property type="entry name" value="TYPE-4 URACIL-DNA GLYCOSYLASE"/>
    <property type="match status" value="1"/>
</dbReference>
<dbReference type="InterPro" id="IPR036895">
    <property type="entry name" value="Uracil-DNA_glycosylase-like_sf"/>
</dbReference>
<dbReference type="STRING" id="1277257.G293_02020"/>
<dbReference type="RefSeq" id="WP_047264084.1">
    <property type="nucleotide sequence ID" value="NZ_CP004021.1"/>
</dbReference>
<name>A0A0G3I2D8_LIBAF</name>